<gene>
    <name evidence="8" type="ORF">ACFQ2N_11195</name>
</gene>
<dbReference type="CDD" id="cd04848">
    <property type="entry name" value="Peptidases_S8_Autotransporter_serine_protease_like"/>
    <property type="match status" value="1"/>
</dbReference>
<dbReference type="InterPro" id="IPR036852">
    <property type="entry name" value="Peptidase_S8/S53_dom_sf"/>
</dbReference>
<dbReference type="Gene3D" id="3.40.50.200">
    <property type="entry name" value="Peptidase S8/S53 domain"/>
    <property type="match status" value="1"/>
</dbReference>
<feature type="active site" description="Charge relay system" evidence="5">
    <location>
        <position position="137"/>
    </location>
</feature>
<protein>
    <submittedName>
        <fullName evidence="8">S8 family serine peptidase</fullName>
    </submittedName>
</protein>
<comment type="caution">
    <text evidence="8">The sequence shown here is derived from an EMBL/GenBank/DDBJ whole genome shotgun (WGS) entry which is preliminary data.</text>
</comment>
<dbReference type="PROSITE" id="PS00138">
    <property type="entry name" value="SUBTILASE_SER"/>
    <property type="match status" value="1"/>
</dbReference>
<evidence type="ECO:0000313" key="8">
    <source>
        <dbReference type="EMBL" id="MFD1042907.1"/>
    </source>
</evidence>
<dbReference type="PRINTS" id="PR00723">
    <property type="entry name" value="SUBTILISIN"/>
</dbReference>
<keyword evidence="2" id="KW-0732">Signal</keyword>
<proteinExistence type="inferred from homology"/>
<dbReference type="InterPro" id="IPR000209">
    <property type="entry name" value="Peptidase_S8/S53_dom"/>
</dbReference>
<sequence>MHIFGNEGARGGVARSLLAVAIATTLATGLAACGGGGGGNLRSGSPTSPPVSPPPPPPPPSSPPPPPLVQPPIDAHLALTHATATERQGYTGAGYRIGVIDTGVNRNHPSLAGRVAANLTYVSASRNDLSVDDKVGHGTTVSLLAAGAAYGSWPGGVAPGASILSARIINDERPTDDGSGQGNEVTGALGLKPIHQDLLARGMRIMNNSWGGLYWTQASATAPIADEYRFFIVDNDGLVVFATGNESRADPTDMSSLPSQPGPNGTMPAADLERGWLAVAALDTSDPTRLMYYSNACGLAKDYCLVAPGTAVFPSHTDTGTTPNLRYGSGTSYAAPLVSGAAAVVWQKFPYFTNDLVRQTLLGTATDLGAAGPDAVFGYGLLNLGKALGGPAKFDWGDVTVNFAGESTWTNPITGDGGLVKQGGGTLSLGGTGAGLDYAGNTRVQGGTLKVLGAVRSSDVFVEAGGRLEGAAQLGGDLTNAGVVHIGEANAGGTGISVDGNYVQRAGSQLSMVLGYGHLQVDGTATLEGGNVHVAGVRSGYVTQAREDVLSATGGISGQFAGVTSASTIFLDASLLYTPTAAWLDIRRLDVTAAALSLADITPAAFGAAQRVETAFDGIDDQQRDGTGAISDGFIRIAGDFQNTASAGAASASLRSLSGEVHAAAAAATYDTLDLGRRALSARFDDLASGGRRAGGWMEALGGAASLGNGVDAQVDGWLAGHDMALDGTMVAGLAFGESRIDSRIDGLADRSRERQAQAQAYLGRHWNQAYLMGQFGAGQWQRQIDRELLLGASRYGVHSDYDGDFAVAGFEAGYRFDGAAGSLVPYVGTEHAQVRSDGFYEQGAAGFGLRTGDSTSWRTQAIAGLRASHDWRRFSVSGYAEWQQTLASDGLELSASFVGVDSWSPLAASDPALSGGMVGLQASAWLGAHSTLSFGYDQRFGPRGDASLVSLKYAFGF</sequence>
<name>A0ABW3LZ50_9GAMM</name>
<evidence type="ECO:0000313" key="9">
    <source>
        <dbReference type="Proteomes" id="UP001597033"/>
    </source>
</evidence>
<dbReference type="Gene3D" id="2.40.128.130">
    <property type="entry name" value="Autotransporter beta-domain"/>
    <property type="match status" value="1"/>
</dbReference>
<keyword evidence="4 5" id="KW-0720">Serine protease</keyword>
<evidence type="ECO:0000259" key="7">
    <source>
        <dbReference type="PROSITE" id="PS51208"/>
    </source>
</evidence>
<dbReference type="InterPro" id="IPR036709">
    <property type="entry name" value="Autotransporte_beta_dom_sf"/>
</dbReference>
<evidence type="ECO:0000256" key="2">
    <source>
        <dbReference type="ARBA" id="ARBA00022729"/>
    </source>
</evidence>
<dbReference type="InterPro" id="IPR034061">
    <property type="entry name" value="Peptidases_S8_Autotransporter"/>
</dbReference>
<accession>A0ABW3LZ50</accession>
<dbReference type="SUPFAM" id="SSF103515">
    <property type="entry name" value="Autotransporter"/>
    <property type="match status" value="1"/>
</dbReference>
<dbReference type="InterPro" id="IPR005546">
    <property type="entry name" value="Autotransporte_beta"/>
</dbReference>
<evidence type="ECO:0000256" key="5">
    <source>
        <dbReference type="PROSITE-ProRule" id="PRU01240"/>
    </source>
</evidence>
<evidence type="ECO:0000256" key="3">
    <source>
        <dbReference type="ARBA" id="ARBA00022801"/>
    </source>
</evidence>
<evidence type="ECO:0000256" key="6">
    <source>
        <dbReference type="SAM" id="MobiDB-lite"/>
    </source>
</evidence>
<comment type="similarity">
    <text evidence="5">Belongs to the peptidase S8 family.</text>
</comment>
<feature type="region of interest" description="Disordered" evidence="6">
    <location>
        <begin position="37"/>
        <end position="72"/>
    </location>
</feature>
<organism evidence="8 9">
    <name type="scientific">Pseudoxanthomonas kaohsiungensis</name>
    <dbReference type="NCBI Taxonomy" id="283923"/>
    <lineage>
        <taxon>Bacteria</taxon>
        <taxon>Pseudomonadati</taxon>
        <taxon>Pseudomonadota</taxon>
        <taxon>Gammaproteobacteria</taxon>
        <taxon>Lysobacterales</taxon>
        <taxon>Lysobacteraceae</taxon>
        <taxon>Pseudoxanthomonas</taxon>
    </lineage>
</organism>
<dbReference type="SMART" id="SM00869">
    <property type="entry name" value="Autotransporter"/>
    <property type="match status" value="1"/>
</dbReference>
<dbReference type="Proteomes" id="UP001597033">
    <property type="component" value="Unassembled WGS sequence"/>
</dbReference>
<feature type="active site" description="Charge relay system" evidence="5">
    <location>
        <position position="101"/>
    </location>
</feature>
<feature type="active site" description="Charge relay system" evidence="5">
    <location>
        <position position="332"/>
    </location>
</feature>
<dbReference type="InterPro" id="IPR015500">
    <property type="entry name" value="Peptidase_S8_subtilisin-rel"/>
</dbReference>
<dbReference type="PROSITE" id="PS00136">
    <property type="entry name" value="SUBTILASE_ASP"/>
    <property type="match status" value="1"/>
</dbReference>
<feature type="compositionally biased region" description="Pro residues" evidence="6">
    <location>
        <begin position="47"/>
        <end position="70"/>
    </location>
</feature>
<keyword evidence="3 5" id="KW-0378">Hydrolase</keyword>
<dbReference type="InterPro" id="IPR023828">
    <property type="entry name" value="Peptidase_S8_Ser-AS"/>
</dbReference>
<dbReference type="Pfam" id="PF03797">
    <property type="entry name" value="Autotransporter"/>
    <property type="match status" value="1"/>
</dbReference>
<keyword evidence="1 5" id="KW-0645">Protease</keyword>
<keyword evidence="9" id="KW-1185">Reference proteome</keyword>
<reference evidence="9" key="1">
    <citation type="journal article" date="2019" name="Int. J. Syst. Evol. Microbiol.">
        <title>The Global Catalogue of Microorganisms (GCM) 10K type strain sequencing project: providing services to taxonomists for standard genome sequencing and annotation.</title>
        <authorList>
            <consortium name="The Broad Institute Genomics Platform"/>
            <consortium name="The Broad Institute Genome Sequencing Center for Infectious Disease"/>
            <person name="Wu L."/>
            <person name="Ma J."/>
        </authorList>
    </citation>
    <scope>NUCLEOTIDE SEQUENCE [LARGE SCALE GENOMIC DNA]</scope>
    <source>
        <strain evidence="9">CCUG 55854</strain>
    </source>
</reference>
<dbReference type="Pfam" id="PF00082">
    <property type="entry name" value="Peptidase_S8"/>
    <property type="match status" value="1"/>
</dbReference>
<evidence type="ECO:0000256" key="4">
    <source>
        <dbReference type="ARBA" id="ARBA00022825"/>
    </source>
</evidence>
<dbReference type="PANTHER" id="PTHR42884:SF14">
    <property type="entry name" value="NEUROENDOCRINE CONVERTASE 1"/>
    <property type="match status" value="1"/>
</dbReference>
<dbReference type="InterPro" id="IPR023827">
    <property type="entry name" value="Peptidase_S8_Asp-AS"/>
</dbReference>
<dbReference type="RefSeq" id="WP_379655881.1">
    <property type="nucleotide sequence ID" value="NZ_JBHTKN010000007.1"/>
</dbReference>
<dbReference type="EMBL" id="JBHTKN010000007">
    <property type="protein sequence ID" value="MFD1042907.1"/>
    <property type="molecule type" value="Genomic_DNA"/>
</dbReference>
<dbReference type="PANTHER" id="PTHR42884">
    <property type="entry name" value="PROPROTEIN CONVERTASE SUBTILISIN/KEXIN-RELATED"/>
    <property type="match status" value="1"/>
</dbReference>
<dbReference type="PROSITE" id="PS51892">
    <property type="entry name" value="SUBTILASE"/>
    <property type="match status" value="1"/>
</dbReference>
<evidence type="ECO:0000256" key="1">
    <source>
        <dbReference type="ARBA" id="ARBA00022670"/>
    </source>
</evidence>
<feature type="domain" description="Autotransporter" evidence="7">
    <location>
        <begin position="689"/>
        <end position="958"/>
    </location>
</feature>
<dbReference type="PROSITE" id="PS51208">
    <property type="entry name" value="AUTOTRANSPORTER"/>
    <property type="match status" value="1"/>
</dbReference>
<dbReference type="SUPFAM" id="SSF52743">
    <property type="entry name" value="Subtilisin-like"/>
    <property type="match status" value="1"/>
</dbReference>